<feature type="transmembrane region" description="Helical" evidence="1">
    <location>
        <begin position="61"/>
        <end position="83"/>
    </location>
</feature>
<proteinExistence type="predicted"/>
<reference evidence="2" key="1">
    <citation type="journal article" date="2019" name="bioRxiv">
        <title>The Genome of the Zebra Mussel, Dreissena polymorpha: A Resource for Invasive Species Research.</title>
        <authorList>
            <person name="McCartney M.A."/>
            <person name="Auch B."/>
            <person name="Kono T."/>
            <person name="Mallez S."/>
            <person name="Zhang Y."/>
            <person name="Obille A."/>
            <person name="Becker A."/>
            <person name="Abrahante J.E."/>
            <person name="Garbe J."/>
            <person name="Badalamenti J.P."/>
            <person name="Herman A."/>
            <person name="Mangelson H."/>
            <person name="Liachko I."/>
            <person name="Sullivan S."/>
            <person name="Sone E.D."/>
            <person name="Koren S."/>
            <person name="Silverstein K.A.T."/>
            <person name="Beckman K.B."/>
            <person name="Gohl D.M."/>
        </authorList>
    </citation>
    <scope>NUCLEOTIDE SEQUENCE</scope>
    <source>
        <strain evidence="2">Duluth1</strain>
        <tissue evidence="2">Whole animal</tissue>
    </source>
</reference>
<evidence type="ECO:0000313" key="3">
    <source>
        <dbReference type="Proteomes" id="UP000828390"/>
    </source>
</evidence>
<evidence type="ECO:0000313" key="2">
    <source>
        <dbReference type="EMBL" id="KAH3835283.1"/>
    </source>
</evidence>
<dbReference type="PROSITE" id="PS51257">
    <property type="entry name" value="PROKAR_LIPOPROTEIN"/>
    <property type="match status" value="1"/>
</dbReference>
<name>A0A9D4K8W2_DREPO</name>
<gene>
    <name evidence="2" type="ORF">DPMN_108632</name>
</gene>
<keyword evidence="1" id="KW-1133">Transmembrane helix</keyword>
<feature type="transmembrane region" description="Helical" evidence="1">
    <location>
        <begin position="20"/>
        <end position="40"/>
    </location>
</feature>
<dbReference type="AlphaFoldDB" id="A0A9D4K8W2"/>
<keyword evidence="1" id="KW-0812">Transmembrane</keyword>
<dbReference type="Proteomes" id="UP000828390">
    <property type="component" value="Unassembled WGS sequence"/>
</dbReference>
<keyword evidence="1" id="KW-0472">Membrane</keyword>
<reference evidence="2" key="2">
    <citation type="submission" date="2020-11" db="EMBL/GenBank/DDBJ databases">
        <authorList>
            <person name="McCartney M.A."/>
            <person name="Auch B."/>
            <person name="Kono T."/>
            <person name="Mallez S."/>
            <person name="Becker A."/>
            <person name="Gohl D.M."/>
            <person name="Silverstein K.A.T."/>
            <person name="Koren S."/>
            <person name="Bechman K.B."/>
            <person name="Herman A."/>
            <person name="Abrahante J.E."/>
            <person name="Garbe J."/>
        </authorList>
    </citation>
    <scope>NUCLEOTIDE SEQUENCE</scope>
    <source>
        <strain evidence="2">Duluth1</strain>
        <tissue evidence="2">Whole animal</tissue>
    </source>
</reference>
<evidence type="ECO:0008006" key="4">
    <source>
        <dbReference type="Google" id="ProtNLM"/>
    </source>
</evidence>
<protein>
    <recommendedName>
        <fullName evidence="4">Transmembrane protein</fullName>
    </recommendedName>
</protein>
<accession>A0A9D4K8W2</accession>
<keyword evidence="3" id="KW-1185">Reference proteome</keyword>
<organism evidence="2 3">
    <name type="scientific">Dreissena polymorpha</name>
    <name type="common">Zebra mussel</name>
    <name type="synonym">Mytilus polymorpha</name>
    <dbReference type="NCBI Taxonomy" id="45954"/>
    <lineage>
        <taxon>Eukaryota</taxon>
        <taxon>Metazoa</taxon>
        <taxon>Spiralia</taxon>
        <taxon>Lophotrochozoa</taxon>
        <taxon>Mollusca</taxon>
        <taxon>Bivalvia</taxon>
        <taxon>Autobranchia</taxon>
        <taxon>Heteroconchia</taxon>
        <taxon>Euheterodonta</taxon>
        <taxon>Imparidentia</taxon>
        <taxon>Neoheterodontei</taxon>
        <taxon>Myida</taxon>
        <taxon>Dreissenoidea</taxon>
        <taxon>Dreissenidae</taxon>
        <taxon>Dreissena</taxon>
    </lineage>
</organism>
<sequence length="100" mass="10809">MDKLASMPSIISIIDRSFLISSISACGCLVCASTWCRILSRSRSIIMLFLRIRFNVDISHSSLVVVCVVSSVEGMVVISWIVVVGVKSVVGWVDEVSGST</sequence>
<dbReference type="EMBL" id="JAIWYP010000004">
    <property type="protein sequence ID" value="KAH3835283.1"/>
    <property type="molecule type" value="Genomic_DNA"/>
</dbReference>
<comment type="caution">
    <text evidence="2">The sequence shown here is derived from an EMBL/GenBank/DDBJ whole genome shotgun (WGS) entry which is preliminary data.</text>
</comment>
<evidence type="ECO:0000256" key="1">
    <source>
        <dbReference type="SAM" id="Phobius"/>
    </source>
</evidence>